<feature type="transmembrane region" description="Helical" evidence="5">
    <location>
        <begin position="127"/>
        <end position="146"/>
    </location>
</feature>
<dbReference type="Gene3D" id="1.20.1250.20">
    <property type="entry name" value="MFS general substrate transporter like domains"/>
    <property type="match status" value="2"/>
</dbReference>
<evidence type="ECO:0000256" key="2">
    <source>
        <dbReference type="ARBA" id="ARBA00022989"/>
    </source>
</evidence>
<comment type="caution">
    <text evidence="7">The sequence shown here is derived from an EMBL/GenBank/DDBJ whole genome shotgun (WGS) entry which is preliminary data.</text>
</comment>
<gene>
    <name evidence="7" type="ORF">C7410_106218</name>
</gene>
<evidence type="ECO:0000256" key="5">
    <source>
        <dbReference type="SAM" id="Phobius"/>
    </source>
</evidence>
<feature type="transmembrane region" description="Helical" evidence="5">
    <location>
        <begin position="390"/>
        <end position="412"/>
    </location>
</feature>
<evidence type="ECO:0000256" key="4">
    <source>
        <dbReference type="SAM" id="MobiDB-lite"/>
    </source>
</evidence>
<sequence length="428" mass="43866">MSVARTPSRGAAGSRSPDETGPPGLGTAQRGKAASLALLLLAQVAAMGVWFSSSTVVVLIKQAHAIAAFDEALLTSAVQCGFVAGTITSALLSLPDRYDLRRLLAGAALVAAAATASLAFLPPVGVAVVALRFITGMCMAGVYPVGMRLAATWARGDLGLLVGLLVGALTLGSASPHLLAATGGLGWRTIYGVAAACAAGAAVLIGFAGIGPNIRRATRIDFAKVTQAWRRPALRLANLGYLGHMWELYAMWAWLALFLQQTFVARGMANASTRAEWMTFSVIAIGAAGAWLGGVLADRVGRTAVTVGAMATSATCAALMGWLAYAPLVVMGAVALVWGVSVIADSAQFSASVAELADPDSVGTLLTAQTCAGFLLTLASIHLVPYVVAWLGWRGGFGMLAVGPALGCVAMLRLRRHPDAARLAGGRR</sequence>
<feature type="domain" description="Major facilitator superfamily (MFS) profile" evidence="6">
    <location>
        <begin position="233"/>
        <end position="428"/>
    </location>
</feature>
<dbReference type="GO" id="GO:0022857">
    <property type="term" value="F:transmembrane transporter activity"/>
    <property type="evidence" value="ECO:0007669"/>
    <property type="project" value="InterPro"/>
</dbReference>
<dbReference type="InterPro" id="IPR020846">
    <property type="entry name" value="MFS_dom"/>
</dbReference>
<dbReference type="AlphaFoldDB" id="A0A2V4TT02"/>
<proteinExistence type="predicted"/>
<feature type="transmembrane region" description="Helical" evidence="5">
    <location>
        <begin position="277"/>
        <end position="297"/>
    </location>
</feature>
<evidence type="ECO:0000256" key="1">
    <source>
        <dbReference type="ARBA" id="ARBA00022692"/>
    </source>
</evidence>
<feature type="region of interest" description="Disordered" evidence="4">
    <location>
        <begin position="1"/>
        <end position="28"/>
    </location>
</feature>
<feature type="transmembrane region" description="Helical" evidence="5">
    <location>
        <begin position="36"/>
        <end position="60"/>
    </location>
</feature>
<feature type="transmembrane region" description="Helical" evidence="5">
    <location>
        <begin position="103"/>
        <end position="121"/>
    </location>
</feature>
<evidence type="ECO:0000313" key="8">
    <source>
        <dbReference type="Proteomes" id="UP000247772"/>
    </source>
</evidence>
<dbReference type="EMBL" id="QJSQ01000006">
    <property type="protein sequence ID" value="PYE24388.1"/>
    <property type="molecule type" value="Genomic_DNA"/>
</dbReference>
<dbReference type="InterPro" id="IPR011701">
    <property type="entry name" value="MFS"/>
</dbReference>
<dbReference type="SUPFAM" id="SSF103473">
    <property type="entry name" value="MFS general substrate transporter"/>
    <property type="match status" value="1"/>
</dbReference>
<protein>
    <submittedName>
        <fullName evidence="7">Putative MFS family arabinose efflux permease</fullName>
    </submittedName>
</protein>
<dbReference type="PANTHER" id="PTHR23521:SF3">
    <property type="entry name" value="MFS TRANSPORTER"/>
    <property type="match status" value="1"/>
</dbReference>
<dbReference type="PROSITE" id="PS50850">
    <property type="entry name" value="MFS"/>
    <property type="match status" value="1"/>
</dbReference>
<keyword evidence="3 5" id="KW-0472">Membrane</keyword>
<feature type="transmembrane region" description="Helical" evidence="5">
    <location>
        <begin position="190"/>
        <end position="210"/>
    </location>
</feature>
<feature type="transmembrane region" description="Helical" evidence="5">
    <location>
        <begin position="72"/>
        <end position="91"/>
    </location>
</feature>
<organism evidence="7 8">
    <name type="scientific">Paraburkholderia silvatlantica</name>
    <dbReference type="NCBI Taxonomy" id="321895"/>
    <lineage>
        <taxon>Bacteria</taxon>
        <taxon>Pseudomonadati</taxon>
        <taxon>Pseudomonadota</taxon>
        <taxon>Betaproteobacteria</taxon>
        <taxon>Burkholderiales</taxon>
        <taxon>Burkholderiaceae</taxon>
        <taxon>Paraburkholderia</taxon>
    </lineage>
</organism>
<feature type="transmembrane region" description="Helical" evidence="5">
    <location>
        <begin position="329"/>
        <end position="350"/>
    </location>
</feature>
<feature type="transmembrane region" description="Helical" evidence="5">
    <location>
        <begin position="239"/>
        <end position="257"/>
    </location>
</feature>
<evidence type="ECO:0000313" key="7">
    <source>
        <dbReference type="EMBL" id="PYE24388.1"/>
    </source>
</evidence>
<accession>A0A2V4TT02</accession>
<evidence type="ECO:0000256" key="3">
    <source>
        <dbReference type="ARBA" id="ARBA00023136"/>
    </source>
</evidence>
<dbReference type="Pfam" id="PF07690">
    <property type="entry name" value="MFS_1"/>
    <property type="match status" value="1"/>
</dbReference>
<name>A0A2V4TT02_9BURK</name>
<feature type="transmembrane region" description="Helical" evidence="5">
    <location>
        <begin position="158"/>
        <end position="178"/>
    </location>
</feature>
<keyword evidence="2 5" id="KW-1133">Transmembrane helix</keyword>
<reference evidence="7 8" key="1">
    <citation type="submission" date="2018-06" db="EMBL/GenBank/DDBJ databases">
        <title>Genomic Encyclopedia of Type Strains, Phase IV (KMG-V): Genome sequencing to study the core and pangenomes of soil and plant-associated prokaryotes.</title>
        <authorList>
            <person name="Whitman W."/>
        </authorList>
    </citation>
    <scope>NUCLEOTIDE SEQUENCE [LARGE SCALE GENOMIC DNA]</scope>
    <source>
        <strain evidence="7 8">SRCL-318</strain>
    </source>
</reference>
<dbReference type="PANTHER" id="PTHR23521">
    <property type="entry name" value="TRANSPORTER MFS SUPERFAMILY"/>
    <property type="match status" value="1"/>
</dbReference>
<dbReference type="InterPro" id="IPR036259">
    <property type="entry name" value="MFS_trans_sf"/>
</dbReference>
<keyword evidence="1 5" id="KW-0812">Transmembrane</keyword>
<dbReference type="Proteomes" id="UP000247772">
    <property type="component" value="Unassembled WGS sequence"/>
</dbReference>
<dbReference type="GO" id="GO:0005886">
    <property type="term" value="C:plasma membrane"/>
    <property type="evidence" value="ECO:0007669"/>
    <property type="project" value="TreeGrafter"/>
</dbReference>
<evidence type="ECO:0000259" key="6">
    <source>
        <dbReference type="PROSITE" id="PS50850"/>
    </source>
</evidence>